<evidence type="ECO:0000256" key="1">
    <source>
        <dbReference type="ARBA" id="ARBA00006484"/>
    </source>
</evidence>
<dbReference type="InterPro" id="IPR002347">
    <property type="entry name" value="SDR_fam"/>
</dbReference>
<dbReference type="PANTHER" id="PTHR24320">
    <property type="entry name" value="RETINOL DEHYDROGENASE"/>
    <property type="match status" value="1"/>
</dbReference>
<feature type="region of interest" description="Disordered" evidence="4">
    <location>
        <begin position="90"/>
        <end position="111"/>
    </location>
</feature>
<dbReference type="GO" id="GO:0016491">
    <property type="term" value="F:oxidoreductase activity"/>
    <property type="evidence" value="ECO:0007669"/>
    <property type="project" value="UniProtKB-KW"/>
</dbReference>
<dbReference type="InterPro" id="IPR036291">
    <property type="entry name" value="NAD(P)-bd_dom_sf"/>
</dbReference>
<keyword evidence="6" id="KW-1185">Reference proteome</keyword>
<dbReference type="EMBL" id="WIWV01000151">
    <property type="protein sequence ID" value="KAF7712788.1"/>
    <property type="molecule type" value="Genomic_DNA"/>
</dbReference>
<evidence type="ECO:0000256" key="3">
    <source>
        <dbReference type="ARBA" id="ARBA00023002"/>
    </source>
</evidence>
<keyword evidence="3" id="KW-0560">Oxidoreductase</keyword>
<feature type="compositionally biased region" description="Polar residues" evidence="4">
    <location>
        <begin position="90"/>
        <end position="102"/>
    </location>
</feature>
<keyword evidence="2" id="KW-0521">NADP</keyword>
<dbReference type="OrthoDB" id="191139at2759"/>
<reference evidence="5" key="1">
    <citation type="journal article" date="2020" name="Front. Microbiol.">
        <title>Gene regulatory networks of Penicillium echinulatum 2HH and Penicillium oxalicum 114-2 inferred by a computational biology approach.</title>
        <authorList>
            <person name="Lenz A.R."/>
            <person name="Galan-Vasquez E."/>
            <person name="Balbinot E."/>
            <person name="De Abreu F.P."/>
            <person name="De Oliveira N.S."/>
            <person name="Da Rosa L.O."/>
            <person name="De Avila E Silva S."/>
            <person name="Camassola M."/>
            <person name="Dillon A.J.P."/>
            <person name="Perez-Rueda E."/>
        </authorList>
    </citation>
    <scope>NUCLEOTIDE SEQUENCE</scope>
    <source>
        <strain evidence="5">S1M29</strain>
    </source>
</reference>
<accession>A0A8J8WH19</accession>
<evidence type="ECO:0000313" key="5">
    <source>
        <dbReference type="EMBL" id="KAF7712788.1"/>
    </source>
</evidence>
<dbReference type="SUPFAM" id="SSF51735">
    <property type="entry name" value="NAD(P)-binding Rossmann-fold domains"/>
    <property type="match status" value="1"/>
</dbReference>
<evidence type="ECO:0000256" key="2">
    <source>
        <dbReference type="ARBA" id="ARBA00022857"/>
    </source>
</evidence>
<dbReference type="PANTHER" id="PTHR24320:SF272">
    <property type="entry name" value="NAD(P)-BINDING ROSSMANN-FOLD SUPERFAMILY PROTEIN"/>
    <property type="match status" value="1"/>
</dbReference>
<dbReference type="Gene3D" id="3.40.50.720">
    <property type="entry name" value="NAD(P)-binding Rossmann-like Domain"/>
    <property type="match status" value="1"/>
</dbReference>
<dbReference type="Proteomes" id="UP000631181">
    <property type="component" value="Unassembled WGS sequence"/>
</dbReference>
<comment type="similarity">
    <text evidence="1">Belongs to the short-chain dehydrogenases/reductases (SDR) family.</text>
</comment>
<dbReference type="Pfam" id="PF00106">
    <property type="entry name" value="adh_short"/>
    <property type="match status" value="1"/>
</dbReference>
<gene>
    <name evidence="5" type="ORF">PECM_002179</name>
</gene>
<evidence type="ECO:0000256" key="4">
    <source>
        <dbReference type="SAM" id="MobiDB-lite"/>
    </source>
</evidence>
<organism evidence="5 6">
    <name type="scientific">Penicillium ucsense</name>
    <dbReference type="NCBI Taxonomy" id="2839758"/>
    <lineage>
        <taxon>Eukaryota</taxon>
        <taxon>Fungi</taxon>
        <taxon>Dikarya</taxon>
        <taxon>Ascomycota</taxon>
        <taxon>Pezizomycotina</taxon>
        <taxon>Eurotiomycetes</taxon>
        <taxon>Eurotiomycetidae</taxon>
        <taxon>Eurotiales</taxon>
        <taxon>Aspergillaceae</taxon>
        <taxon>Penicillium</taxon>
    </lineage>
</organism>
<sequence>MIEIDNTSLSSVRAATKAILQKSNGQVNILVNNAGIMALQKLEHAQDGFEMQFGVDHLAHFLLFELLKSALLASASPGFSSRVVNVASSAHPVTSTNESGNYNLDKIKYND</sequence>
<evidence type="ECO:0000313" key="6">
    <source>
        <dbReference type="Proteomes" id="UP000631181"/>
    </source>
</evidence>
<comment type="caution">
    <text evidence="5">The sequence shown here is derived from an EMBL/GenBank/DDBJ whole genome shotgun (WGS) entry which is preliminary data.</text>
</comment>
<dbReference type="AlphaFoldDB" id="A0A8J8WH19"/>
<proteinExistence type="inferred from homology"/>
<protein>
    <submittedName>
        <fullName evidence="5">Uncharacterized protein</fullName>
    </submittedName>
</protein>
<name>A0A8J8WH19_9EURO</name>